<evidence type="ECO:0000313" key="14">
    <source>
        <dbReference type="Proteomes" id="UP001318040"/>
    </source>
</evidence>
<feature type="domain" description="G-protein coupled receptors family 1 profile" evidence="13">
    <location>
        <begin position="72"/>
        <end position="348"/>
    </location>
</feature>
<dbReference type="Pfam" id="PF00001">
    <property type="entry name" value="7tm_1"/>
    <property type="match status" value="1"/>
</dbReference>
<feature type="transmembrane region" description="Helical" evidence="12">
    <location>
        <begin position="106"/>
        <end position="126"/>
    </location>
</feature>
<evidence type="ECO:0000256" key="4">
    <source>
        <dbReference type="ARBA" id="ARBA00022989"/>
    </source>
</evidence>
<dbReference type="CDD" id="cd14982">
    <property type="entry name" value="7tmA_purinoceptor-like"/>
    <property type="match status" value="1"/>
</dbReference>
<evidence type="ECO:0000256" key="5">
    <source>
        <dbReference type="ARBA" id="ARBA00023040"/>
    </source>
</evidence>
<keyword evidence="8 11" id="KW-0675">Receptor</keyword>
<keyword evidence="7" id="KW-1015">Disulfide bond</keyword>
<keyword evidence="6 12" id="KW-0472">Membrane</keyword>
<evidence type="ECO:0000256" key="9">
    <source>
        <dbReference type="ARBA" id="ARBA00023180"/>
    </source>
</evidence>
<keyword evidence="2" id="KW-1003">Cell membrane</keyword>
<dbReference type="PROSITE" id="PS00237">
    <property type="entry name" value="G_PROTEIN_RECEP_F1_1"/>
    <property type="match status" value="1"/>
</dbReference>
<feature type="transmembrane region" description="Helical" evidence="12">
    <location>
        <begin position="329"/>
        <end position="351"/>
    </location>
</feature>
<evidence type="ECO:0000256" key="12">
    <source>
        <dbReference type="SAM" id="Phobius"/>
    </source>
</evidence>
<dbReference type="PROSITE" id="PS50262">
    <property type="entry name" value="G_PROTEIN_RECEP_F1_2"/>
    <property type="match status" value="1"/>
</dbReference>
<protein>
    <submittedName>
        <fullName evidence="15">Lysophosphatidic acid receptor 6-like</fullName>
    </submittedName>
</protein>
<keyword evidence="4 12" id="KW-1133">Transmembrane helix</keyword>
<dbReference type="InterPro" id="IPR000276">
    <property type="entry name" value="GPCR_Rhodpsn"/>
</dbReference>
<organism evidence="14 15">
    <name type="scientific">Petromyzon marinus</name>
    <name type="common">Sea lamprey</name>
    <dbReference type="NCBI Taxonomy" id="7757"/>
    <lineage>
        <taxon>Eukaryota</taxon>
        <taxon>Metazoa</taxon>
        <taxon>Chordata</taxon>
        <taxon>Craniata</taxon>
        <taxon>Vertebrata</taxon>
        <taxon>Cyclostomata</taxon>
        <taxon>Hyperoartia</taxon>
        <taxon>Petromyzontiformes</taxon>
        <taxon>Petromyzontidae</taxon>
        <taxon>Petromyzon</taxon>
    </lineage>
</organism>
<dbReference type="PANTHER" id="PTHR24234:SF6">
    <property type="entry name" value="LYSOPHOSPHATIDIC ACID RECEPTOR 5"/>
    <property type="match status" value="1"/>
</dbReference>
<comment type="similarity">
    <text evidence="11">Belongs to the G-protein coupled receptor 1 family.</text>
</comment>
<gene>
    <name evidence="15" type="primary">LOC116957176</name>
</gene>
<feature type="transmembrane region" description="Helical" evidence="12">
    <location>
        <begin position="286"/>
        <end position="309"/>
    </location>
</feature>
<evidence type="ECO:0000256" key="10">
    <source>
        <dbReference type="ARBA" id="ARBA00023224"/>
    </source>
</evidence>
<evidence type="ECO:0000256" key="3">
    <source>
        <dbReference type="ARBA" id="ARBA00022692"/>
    </source>
</evidence>
<keyword evidence="5 11" id="KW-0297">G-protein coupled receptor</keyword>
<dbReference type="Proteomes" id="UP001318040">
    <property type="component" value="Chromosome 70"/>
</dbReference>
<dbReference type="PRINTS" id="PR00237">
    <property type="entry name" value="GPCRRHODOPSN"/>
</dbReference>
<accession>A0AAJ7UHT3</accession>
<evidence type="ECO:0000313" key="15">
    <source>
        <dbReference type="RefSeq" id="XP_032835067.1"/>
    </source>
</evidence>
<dbReference type="KEGG" id="pmrn:116957176"/>
<comment type="subcellular location">
    <subcellularLocation>
        <location evidence="1">Cell membrane</location>
        <topology evidence="1">Multi-pass membrane protein</topology>
    </subcellularLocation>
</comment>
<dbReference type="PANTHER" id="PTHR24234">
    <property type="entry name" value="LYSOPHOSPHATIDIC ACID RECEPTOR 5/SPHINGOSYLPHOSPHORYLCHOLINE RECEPTOR"/>
    <property type="match status" value="1"/>
</dbReference>
<evidence type="ECO:0000259" key="13">
    <source>
        <dbReference type="PROSITE" id="PS50262"/>
    </source>
</evidence>
<dbReference type="InterPro" id="IPR017452">
    <property type="entry name" value="GPCR_Rhodpsn_7TM"/>
</dbReference>
<sequence length="409" mass="43969">MENASLAWLGAEAPSSAAPSSAALSGAAEAFANGSLGAISSAAATAAAAAATAQSCEIDEGFKRTFYAASYSLIFVLGLLTNSVALGVFCCCLGHRTEATTYMFNLVLSDLFFIATLPFRAVYYVRGGWPFGDWLCKLSGVLFLTNMYGSVLFLTCICADRFLAIVHPFRSRTLRTPRAARAACVGVWLIVILGSSPSFLLKTTNNAGGGNAGGNASSPDGPRTCFENFPTNTWKSFLSSIVIFMEVVGFLIPLVVMVYCSCMILKTINGSRGLQRSPFDRRKIQRMITATVVIFVACFLPHHVVLVFYTLVRRDTITSCAALRAVKAAYPITLCLASANCCLDPIIYYFTTEAFRRSLRRGVNRGSSFLLSETLRVTESVMAMAGERAGGVNGRASLTRQQSQSQSQV</sequence>
<keyword evidence="3 11" id="KW-0812">Transmembrane</keyword>
<evidence type="ECO:0000256" key="7">
    <source>
        <dbReference type="ARBA" id="ARBA00023157"/>
    </source>
</evidence>
<dbReference type="SUPFAM" id="SSF81321">
    <property type="entry name" value="Family A G protein-coupled receptor-like"/>
    <property type="match status" value="1"/>
</dbReference>
<feature type="transmembrane region" description="Helical" evidence="12">
    <location>
        <begin position="180"/>
        <end position="201"/>
    </location>
</feature>
<dbReference type="GO" id="GO:0005886">
    <property type="term" value="C:plasma membrane"/>
    <property type="evidence" value="ECO:0007669"/>
    <property type="project" value="UniProtKB-SubCell"/>
</dbReference>
<keyword evidence="14" id="KW-1185">Reference proteome</keyword>
<dbReference type="GO" id="GO:0004930">
    <property type="term" value="F:G protein-coupled receptor activity"/>
    <property type="evidence" value="ECO:0007669"/>
    <property type="project" value="UniProtKB-KW"/>
</dbReference>
<dbReference type="RefSeq" id="XP_032835067.1">
    <property type="nucleotide sequence ID" value="XM_032979176.1"/>
</dbReference>
<evidence type="ECO:0000256" key="11">
    <source>
        <dbReference type="RuleBase" id="RU000688"/>
    </source>
</evidence>
<dbReference type="FunFam" id="1.20.1070.10:FF:000017">
    <property type="entry name" value="lysophosphatidic acid receptor 4"/>
    <property type="match status" value="1"/>
</dbReference>
<keyword evidence="9" id="KW-0325">Glycoprotein</keyword>
<feature type="transmembrane region" description="Helical" evidence="12">
    <location>
        <begin position="71"/>
        <end position="94"/>
    </location>
</feature>
<feature type="transmembrane region" description="Helical" evidence="12">
    <location>
        <begin position="138"/>
        <end position="159"/>
    </location>
</feature>
<dbReference type="PRINTS" id="PR01067">
    <property type="entry name" value="P2Y5ORPHANR"/>
</dbReference>
<name>A0AAJ7UHT3_PETMA</name>
<evidence type="ECO:0000256" key="1">
    <source>
        <dbReference type="ARBA" id="ARBA00004651"/>
    </source>
</evidence>
<evidence type="ECO:0000256" key="2">
    <source>
        <dbReference type="ARBA" id="ARBA00022475"/>
    </source>
</evidence>
<dbReference type="GO" id="GO:0048266">
    <property type="term" value="P:behavioral response to pain"/>
    <property type="evidence" value="ECO:0007669"/>
    <property type="project" value="TreeGrafter"/>
</dbReference>
<evidence type="ECO:0000256" key="6">
    <source>
        <dbReference type="ARBA" id="ARBA00023136"/>
    </source>
</evidence>
<proteinExistence type="inferred from homology"/>
<reference evidence="15" key="1">
    <citation type="submission" date="2025-08" db="UniProtKB">
        <authorList>
            <consortium name="RefSeq"/>
        </authorList>
    </citation>
    <scope>IDENTIFICATION</scope>
    <source>
        <tissue evidence="15">Sperm</tissue>
    </source>
</reference>
<dbReference type="Gene3D" id="1.20.1070.10">
    <property type="entry name" value="Rhodopsin 7-helix transmembrane proteins"/>
    <property type="match status" value="1"/>
</dbReference>
<dbReference type="AlphaFoldDB" id="A0AAJ7UHT3"/>
<keyword evidence="10 11" id="KW-0807">Transducer</keyword>
<evidence type="ECO:0000256" key="8">
    <source>
        <dbReference type="ARBA" id="ARBA00023170"/>
    </source>
</evidence>
<feature type="transmembrane region" description="Helical" evidence="12">
    <location>
        <begin position="237"/>
        <end position="265"/>
    </location>
</feature>